<dbReference type="AlphaFoldDB" id="A0A0E9PZ06"/>
<dbReference type="EMBL" id="GBXM01099287">
    <property type="protein sequence ID" value="JAH09290.1"/>
    <property type="molecule type" value="Transcribed_RNA"/>
</dbReference>
<organism evidence="1">
    <name type="scientific">Anguilla anguilla</name>
    <name type="common">European freshwater eel</name>
    <name type="synonym">Muraena anguilla</name>
    <dbReference type="NCBI Taxonomy" id="7936"/>
    <lineage>
        <taxon>Eukaryota</taxon>
        <taxon>Metazoa</taxon>
        <taxon>Chordata</taxon>
        <taxon>Craniata</taxon>
        <taxon>Vertebrata</taxon>
        <taxon>Euteleostomi</taxon>
        <taxon>Actinopterygii</taxon>
        <taxon>Neopterygii</taxon>
        <taxon>Teleostei</taxon>
        <taxon>Anguilliformes</taxon>
        <taxon>Anguillidae</taxon>
        <taxon>Anguilla</taxon>
    </lineage>
</organism>
<reference evidence="1" key="2">
    <citation type="journal article" date="2015" name="Fish Shellfish Immunol.">
        <title>Early steps in the European eel (Anguilla anguilla)-Vibrio vulnificus interaction in the gills: Role of the RtxA13 toxin.</title>
        <authorList>
            <person name="Callol A."/>
            <person name="Pajuelo D."/>
            <person name="Ebbesson L."/>
            <person name="Teles M."/>
            <person name="MacKenzie S."/>
            <person name="Amaro C."/>
        </authorList>
    </citation>
    <scope>NUCLEOTIDE SEQUENCE</scope>
</reference>
<name>A0A0E9PZ06_ANGAN</name>
<proteinExistence type="predicted"/>
<sequence length="26" mass="3244">MKSLWILSKENWGLDMLIYQHMFFVL</sequence>
<reference evidence="1" key="1">
    <citation type="submission" date="2014-11" db="EMBL/GenBank/DDBJ databases">
        <authorList>
            <person name="Amaro Gonzalez C."/>
        </authorList>
    </citation>
    <scope>NUCLEOTIDE SEQUENCE</scope>
</reference>
<accession>A0A0E9PZ06</accession>
<protein>
    <submittedName>
        <fullName evidence="1">Uncharacterized protein</fullName>
    </submittedName>
</protein>
<evidence type="ECO:0000313" key="1">
    <source>
        <dbReference type="EMBL" id="JAH09290.1"/>
    </source>
</evidence>